<feature type="domain" description="WKF" evidence="2">
    <location>
        <begin position="144"/>
        <end position="205"/>
    </location>
</feature>
<dbReference type="PANTHER" id="PTHR22306:SF2">
    <property type="entry name" value="CHROMOSOME 7 OPEN READING FRAME 50"/>
    <property type="match status" value="1"/>
</dbReference>
<proteinExistence type="predicted"/>
<evidence type="ECO:0000313" key="3">
    <source>
        <dbReference type="EMBL" id="KAL1506058.1"/>
    </source>
</evidence>
<organism evidence="3 4">
    <name type="scientific">Hypothenemus hampei</name>
    <name type="common">Coffee berry borer</name>
    <dbReference type="NCBI Taxonomy" id="57062"/>
    <lineage>
        <taxon>Eukaryota</taxon>
        <taxon>Metazoa</taxon>
        <taxon>Ecdysozoa</taxon>
        <taxon>Arthropoda</taxon>
        <taxon>Hexapoda</taxon>
        <taxon>Insecta</taxon>
        <taxon>Pterygota</taxon>
        <taxon>Neoptera</taxon>
        <taxon>Endopterygota</taxon>
        <taxon>Coleoptera</taxon>
        <taxon>Polyphaga</taxon>
        <taxon>Cucujiformia</taxon>
        <taxon>Curculionidae</taxon>
        <taxon>Scolytinae</taxon>
        <taxon>Hypothenemus</taxon>
    </lineage>
</organism>
<accession>A0ABD1EYI8</accession>
<feature type="region of interest" description="Disordered" evidence="1">
    <location>
        <begin position="39"/>
        <end position="98"/>
    </location>
</feature>
<evidence type="ECO:0000256" key="1">
    <source>
        <dbReference type="SAM" id="MobiDB-lite"/>
    </source>
</evidence>
<dbReference type="Pfam" id="PF10180">
    <property type="entry name" value="WKF"/>
    <property type="match status" value="1"/>
</dbReference>
<dbReference type="InterPro" id="IPR019327">
    <property type="entry name" value="WKF"/>
</dbReference>
<name>A0ABD1EYI8_HYPHA</name>
<dbReference type="AlphaFoldDB" id="A0ABD1EYI8"/>
<evidence type="ECO:0000259" key="2">
    <source>
        <dbReference type="Pfam" id="PF10180"/>
    </source>
</evidence>
<reference evidence="3 4" key="1">
    <citation type="submission" date="2024-05" db="EMBL/GenBank/DDBJ databases">
        <title>Genetic variation in Jamaican populations of the coffee berry borer (Hypothenemus hampei).</title>
        <authorList>
            <person name="Errbii M."/>
            <person name="Myrie A."/>
        </authorList>
    </citation>
    <scope>NUCLEOTIDE SEQUENCE [LARGE SCALE GENOMIC DNA]</scope>
    <source>
        <strain evidence="3">JA-Hopewell-2020-01-JO</strain>
        <tissue evidence="3">Whole body</tissue>
    </source>
</reference>
<keyword evidence="4" id="KW-1185">Reference proteome</keyword>
<dbReference type="Proteomes" id="UP001566132">
    <property type="component" value="Unassembled WGS sequence"/>
</dbReference>
<comment type="caution">
    <text evidence="3">The sequence shown here is derived from an EMBL/GenBank/DDBJ whole genome shotgun (WGS) entry which is preliminary data.</text>
</comment>
<protein>
    <recommendedName>
        <fullName evidence="2">WKF domain-containing protein</fullName>
    </recommendedName>
</protein>
<evidence type="ECO:0000313" key="4">
    <source>
        <dbReference type="Proteomes" id="UP001566132"/>
    </source>
</evidence>
<sequence length="235" mass="27851">MNKKDKTRKKSNGKKVKVSFDEEIVTKEHAEKLIFDNIQRNNETEEKIKFEKPKSKRKKSDEFLNCEKKQPNSKTKQKSHKKETETTPKQTGNELKHSDTTLNANNTVAEKKESNRALKRKKHAKFLEEKKLKIDIELQQKTLNYLSKWKHSRSEWKFEKLKQIWLQQNLLDNTKIPDQFWDTVVEYFCGSKGHSRQIILDDAVKVIESEENSDSDLHQTKLKRAKDIVQRLQLC</sequence>
<gene>
    <name evidence="3" type="ORF">ABEB36_005489</name>
</gene>
<dbReference type="PANTHER" id="PTHR22306">
    <property type="entry name" value="CHROMOSOME 7 OPEN READING FRAME 50"/>
    <property type="match status" value="1"/>
</dbReference>
<dbReference type="EMBL" id="JBDJPC010000004">
    <property type="protein sequence ID" value="KAL1506058.1"/>
    <property type="molecule type" value="Genomic_DNA"/>
</dbReference>
<feature type="compositionally biased region" description="Basic and acidic residues" evidence="1">
    <location>
        <begin position="42"/>
        <end position="70"/>
    </location>
</feature>